<dbReference type="GO" id="GO:0140956">
    <property type="term" value="F:histone H3K79 trimethyltransferase activity"/>
    <property type="evidence" value="ECO:0007669"/>
    <property type="project" value="UniProtKB-EC"/>
</dbReference>
<dbReference type="EC" id="2.1.1.360" evidence="2 11"/>
<dbReference type="InterPro" id="IPR029063">
    <property type="entry name" value="SAM-dependent_MTases_sf"/>
</dbReference>
<feature type="compositionally biased region" description="Basic and acidic residues" evidence="12">
    <location>
        <begin position="31"/>
        <end position="66"/>
    </location>
</feature>
<dbReference type="GO" id="GO:0000077">
    <property type="term" value="P:DNA damage checkpoint signaling"/>
    <property type="evidence" value="ECO:0007669"/>
    <property type="project" value="TreeGrafter"/>
</dbReference>
<dbReference type="CDD" id="cd02440">
    <property type="entry name" value="AdoMet_MTases"/>
    <property type="match status" value="1"/>
</dbReference>
<keyword evidence="7 11" id="KW-0156">Chromatin regulator</keyword>
<evidence type="ECO:0000256" key="4">
    <source>
        <dbReference type="ARBA" id="ARBA00022603"/>
    </source>
</evidence>
<evidence type="ECO:0000256" key="6">
    <source>
        <dbReference type="ARBA" id="ARBA00022691"/>
    </source>
</evidence>
<evidence type="ECO:0000256" key="1">
    <source>
        <dbReference type="ARBA" id="ARBA00004123"/>
    </source>
</evidence>
<dbReference type="PANTHER" id="PTHR21451:SF0">
    <property type="entry name" value="HISTONE-LYSINE N-METHYLTRANSFERASE, H3 LYSINE-79 SPECIFIC"/>
    <property type="match status" value="1"/>
</dbReference>
<comment type="subcellular location">
    <subcellularLocation>
        <location evidence="1 11">Nucleus</location>
    </subcellularLocation>
</comment>
<comment type="function">
    <text evidence="11">Histone methyltransferase that specifically trimethylates histone H3 to form H3K79me3. This methylation is required for telomere silencing and for the pachytene checkpoint during the meiotic cell cycle by allowing the recruitment of RAD9 to double strand breaks. Nucleosomes are preferred as substrate compared to free histone.</text>
</comment>
<evidence type="ECO:0000259" key="13">
    <source>
        <dbReference type="PROSITE" id="PS51569"/>
    </source>
</evidence>
<keyword evidence="15" id="KW-1185">Reference proteome</keyword>
<dbReference type="AlphaFoldDB" id="A0AAD5UED9"/>
<dbReference type="InterPro" id="IPR025789">
    <property type="entry name" value="DOT1_dom"/>
</dbReference>
<evidence type="ECO:0000256" key="10">
    <source>
        <dbReference type="ARBA" id="ARBA00047770"/>
    </source>
</evidence>
<evidence type="ECO:0000256" key="5">
    <source>
        <dbReference type="ARBA" id="ARBA00022679"/>
    </source>
</evidence>
<evidence type="ECO:0000256" key="11">
    <source>
        <dbReference type="RuleBase" id="RU271113"/>
    </source>
</evidence>
<evidence type="ECO:0000256" key="8">
    <source>
        <dbReference type="ARBA" id="ARBA00023242"/>
    </source>
</evidence>
<dbReference type="PANTHER" id="PTHR21451">
    <property type="entry name" value="HISTONE H3 METHYLTRANSFERASE"/>
    <property type="match status" value="1"/>
</dbReference>
<evidence type="ECO:0000256" key="9">
    <source>
        <dbReference type="ARBA" id="ARBA00029821"/>
    </source>
</evidence>
<dbReference type="GO" id="GO:0005634">
    <property type="term" value="C:nucleus"/>
    <property type="evidence" value="ECO:0007669"/>
    <property type="project" value="UniProtKB-SubCell"/>
</dbReference>
<comment type="catalytic activity">
    <reaction evidence="10 11">
        <text>L-lysyl(79)-[histone H3] + 3 S-adenosyl-L-methionine = N(6),N(6),N(6)-trimethyl-L-lysyl(79)-[histone H3] + 3 S-adenosyl-L-homocysteine + 3 H(+)</text>
        <dbReference type="Rhea" id="RHEA:60328"/>
        <dbReference type="Rhea" id="RHEA-COMP:15549"/>
        <dbReference type="Rhea" id="RHEA-COMP:15552"/>
        <dbReference type="ChEBI" id="CHEBI:15378"/>
        <dbReference type="ChEBI" id="CHEBI:29969"/>
        <dbReference type="ChEBI" id="CHEBI:57856"/>
        <dbReference type="ChEBI" id="CHEBI:59789"/>
        <dbReference type="ChEBI" id="CHEBI:61961"/>
        <dbReference type="EC" id="2.1.1.360"/>
    </reaction>
</comment>
<gene>
    <name evidence="14" type="primary">DOT1</name>
    <name evidence="14" type="ORF">HK103_000848</name>
</gene>
<evidence type="ECO:0000256" key="12">
    <source>
        <dbReference type="SAM" id="MobiDB-lite"/>
    </source>
</evidence>
<keyword evidence="8 11" id="KW-0539">Nucleus</keyword>
<keyword evidence="4 11" id="KW-0489">Methyltransferase</keyword>
<dbReference type="Proteomes" id="UP001210925">
    <property type="component" value="Unassembled WGS sequence"/>
</dbReference>
<comment type="similarity">
    <text evidence="11">Belongs to the class I-like SAM-binding methyltransferase superfamily. DOT1 family.</text>
</comment>
<feature type="region of interest" description="Disordered" evidence="12">
    <location>
        <begin position="22"/>
        <end position="66"/>
    </location>
</feature>
<comment type="caution">
    <text evidence="14">The sequence shown here is derived from an EMBL/GenBank/DDBJ whole genome shotgun (WGS) entry which is preliminary data.</text>
</comment>
<dbReference type="PROSITE" id="PS51569">
    <property type="entry name" value="DOT1"/>
    <property type="match status" value="1"/>
</dbReference>
<dbReference type="InterPro" id="IPR030445">
    <property type="entry name" value="H3-K79_meTrfase"/>
</dbReference>
<comment type="miscellaneous">
    <text evidence="11">In contrast to other lysine histone methyltransferases, it does not contain a SET domain, suggesting the existence of another mechanism for methylation of lysine residues of histones.</text>
</comment>
<proteinExistence type="inferred from homology"/>
<dbReference type="Pfam" id="PF08123">
    <property type="entry name" value="DOT1"/>
    <property type="match status" value="1"/>
</dbReference>
<dbReference type="Gene3D" id="3.40.50.150">
    <property type="entry name" value="Vaccinia Virus protein VP39"/>
    <property type="match status" value="1"/>
</dbReference>
<dbReference type="GO" id="GO:0006281">
    <property type="term" value="P:DNA repair"/>
    <property type="evidence" value="ECO:0007669"/>
    <property type="project" value="TreeGrafter"/>
</dbReference>
<evidence type="ECO:0000313" key="14">
    <source>
        <dbReference type="EMBL" id="KAJ3253153.1"/>
    </source>
</evidence>
<evidence type="ECO:0000256" key="2">
    <source>
        <dbReference type="ARBA" id="ARBA00012190"/>
    </source>
</evidence>
<keyword evidence="5 11" id="KW-0808">Transferase</keyword>
<dbReference type="GO" id="GO:0032259">
    <property type="term" value="P:methylation"/>
    <property type="evidence" value="ECO:0007669"/>
    <property type="project" value="UniProtKB-KW"/>
</dbReference>
<dbReference type="FunFam" id="3.40.50.150:FF:000033">
    <property type="entry name" value="Histone-lysine N-methyltransferase, H3 lysine-79 specific"/>
    <property type="match status" value="1"/>
</dbReference>
<sequence length="345" mass="39463">MGKLENTKRYVYLPVYLPYLPNTKSTKRKREQSEIKKEPIEDKPKEQKETKQLKKEEKKEVKKDHRYQAPVAQKNAIEAKQIVLDNLKVYKPMEGQDMETITLEYPGRDCREEFLLAISNNPDEYAPITDIYNTVQLIASECLPKGTANNFGDSRIGIIRNIMKACHKQITADLKDGILAFNAVMLELKDSGVFDNCEIKGPPASFDLITHILEQSYARSIAPKSHLLNHYEGFSNNVYGEIKHSFVHELIREADIKSTDIFLDMGSGIGNVVLQIAAECLCESYGIEIMEIPSNFAKKQRNEFLSRMRYYSKPCGRIFLKQGDFLEDESISKVISKADVIFLCF</sequence>
<name>A0AAD5UED9_9FUNG</name>
<evidence type="ECO:0000313" key="15">
    <source>
        <dbReference type="Proteomes" id="UP001210925"/>
    </source>
</evidence>
<keyword evidence="6 11" id="KW-0949">S-adenosyl-L-methionine</keyword>
<protein>
    <recommendedName>
        <fullName evidence="3 11">Histone-lysine N-methyltransferase, H3 lysine-79 specific</fullName>
        <ecNumber evidence="2 11">2.1.1.360</ecNumber>
    </recommendedName>
    <alternativeName>
        <fullName evidence="9 11">Histone H3-K79 methyltransferase</fullName>
    </alternativeName>
</protein>
<evidence type="ECO:0000256" key="7">
    <source>
        <dbReference type="ARBA" id="ARBA00022853"/>
    </source>
</evidence>
<reference evidence="14" key="1">
    <citation type="submission" date="2020-05" db="EMBL/GenBank/DDBJ databases">
        <title>Phylogenomic resolution of chytrid fungi.</title>
        <authorList>
            <person name="Stajich J.E."/>
            <person name="Amses K."/>
            <person name="Simmons R."/>
            <person name="Seto K."/>
            <person name="Myers J."/>
            <person name="Bonds A."/>
            <person name="Quandt C.A."/>
            <person name="Barry K."/>
            <person name="Liu P."/>
            <person name="Grigoriev I."/>
            <person name="Longcore J.E."/>
            <person name="James T.Y."/>
        </authorList>
    </citation>
    <scope>NUCLEOTIDE SEQUENCE</scope>
    <source>
        <strain evidence="14">PLAUS21</strain>
    </source>
</reference>
<evidence type="ECO:0000256" key="3">
    <source>
        <dbReference type="ARBA" id="ARBA00020987"/>
    </source>
</evidence>
<dbReference type="EMBL" id="JADGKB010000118">
    <property type="protein sequence ID" value="KAJ3253153.1"/>
    <property type="molecule type" value="Genomic_DNA"/>
</dbReference>
<feature type="domain" description="DOT1" evidence="13">
    <location>
        <begin position="99"/>
        <end position="345"/>
    </location>
</feature>
<dbReference type="Gene3D" id="1.10.260.170">
    <property type="match status" value="1"/>
</dbReference>
<dbReference type="SUPFAM" id="SSF53335">
    <property type="entry name" value="S-adenosyl-L-methionine-dependent methyltransferases"/>
    <property type="match status" value="1"/>
</dbReference>
<accession>A0AAD5UED9</accession>
<organism evidence="14 15">
    <name type="scientific">Boothiomyces macroporosus</name>
    <dbReference type="NCBI Taxonomy" id="261099"/>
    <lineage>
        <taxon>Eukaryota</taxon>
        <taxon>Fungi</taxon>
        <taxon>Fungi incertae sedis</taxon>
        <taxon>Chytridiomycota</taxon>
        <taxon>Chytridiomycota incertae sedis</taxon>
        <taxon>Chytridiomycetes</taxon>
        <taxon>Rhizophydiales</taxon>
        <taxon>Terramycetaceae</taxon>
        <taxon>Boothiomyces</taxon>
    </lineage>
</organism>